<evidence type="ECO:0000256" key="2">
    <source>
        <dbReference type="ARBA" id="ARBA00007267"/>
    </source>
</evidence>
<dbReference type="Pfam" id="PF03638">
    <property type="entry name" value="TCR"/>
    <property type="match status" value="2"/>
</dbReference>
<dbReference type="OrthoDB" id="6283463at2759"/>
<sequence length="303" mass="36074">MIEIQIAIVQQNAILSMYVSWSEFFGKNLTNFYCSNIQIYSHYIVINKNFLILLMSSMSQEPQLRKQSDVTATSQYYLKDQEQEQSYDVLPPPPLFKFQSHYSEQQYCCNEIMQDVDVQEQEQEFGISIYINQGEEKLQTTNFQQLEQNNTNIQNNNFKEKRNRRTTHYMEFFDRDLDEHNLNNSPCKCSKSHCLKLYCACFHRNVECSELCKCHDCHNKSDYSQIRTQALEKVKVKQQRRKHDDDLFDKATVWGCQCRKSQCKKNYCECFIRNKKCSSLCKCNNCENKRKMPNIKKIIKCEP</sequence>
<keyword evidence="3" id="KW-0539">Nucleus</keyword>
<dbReference type="Proteomes" id="UP000683925">
    <property type="component" value="Unassembled WGS sequence"/>
</dbReference>
<evidence type="ECO:0000256" key="3">
    <source>
        <dbReference type="ARBA" id="ARBA00023242"/>
    </source>
</evidence>
<dbReference type="PANTHER" id="PTHR12446:SF34">
    <property type="entry name" value="PROTEIN LIN-54 HOMOLOG"/>
    <property type="match status" value="1"/>
</dbReference>
<evidence type="ECO:0000259" key="4">
    <source>
        <dbReference type="PROSITE" id="PS51634"/>
    </source>
</evidence>
<feature type="domain" description="CRC" evidence="4">
    <location>
        <begin position="183"/>
        <end position="291"/>
    </location>
</feature>
<comment type="caution">
    <text evidence="5">The sequence shown here is derived from an EMBL/GenBank/DDBJ whole genome shotgun (WGS) entry which is preliminary data.</text>
</comment>
<dbReference type="AlphaFoldDB" id="A0A8S1VDA9"/>
<gene>
    <name evidence="5" type="ORF">POCTA_138.1.T0650054</name>
</gene>
<comment type="subcellular location">
    <subcellularLocation>
        <location evidence="1">Nucleus</location>
    </subcellularLocation>
</comment>
<dbReference type="GO" id="GO:0006355">
    <property type="term" value="P:regulation of DNA-templated transcription"/>
    <property type="evidence" value="ECO:0007669"/>
    <property type="project" value="TreeGrafter"/>
</dbReference>
<proteinExistence type="inferred from homology"/>
<evidence type="ECO:0000313" key="5">
    <source>
        <dbReference type="EMBL" id="CAD8175160.1"/>
    </source>
</evidence>
<dbReference type="SMART" id="SM01114">
    <property type="entry name" value="CXC"/>
    <property type="match status" value="2"/>
</dbReference>
<dbReference type="InterPro" id="IPR028307">
    <property type="entry name" value="Lin-54_fam"/>
</dbReference>
<reference evidence="5" key="1">
    <citation type="submission" date="2021-01" db="EMBL/GenBank/DDBJ databases">
        <authorList>
            <consortium name="Genoscope - CEA"/>
            <person name="William W."/>
        </authorList>
    </citation>
    <scope>NUCLEOTIDE SEQUENCE</scope>
</reference>
<evidence type="ECO:0000256" key="1">
    <source>
        <dbReference type="ARBA" id="ARBA00004123"/>
    </source>
</evidence>
<dbReference type="InterPro" id="IPR033467">
    <property type="entry name" value="Tesmin/TSO1-like_CXC"/>
</dbReference>
<dbReference type="PANTHER" id="PTHR12446">
    <property type="entry name" value="TESMIN/TSO1-RELATED"/>
    <property type="match status" value="1"/>
</dbReference>
<accession>A0A8S1VDA9</accession>
<dbReference type="InterPro" id="IPR005172">
    <property type="entry name" value="CRC"/>
</dbReference>
<organism evidence="5 6">
    <name type="scientific">Paramecium octaurelia</name>
    <dbReference type="NCBI Taxonomy" id="43137"/>
    <lineage>
        <taxon>Eukaryota</taxon>
        <taxon>Sar</taxon>
        <taxon>Alveolata</taxon>
        <taxon>Ciliophora</taxon>
        <taxon>Intramacronucleata</taxon>
        <taxon>Oligohymenophorea</taxon>
        <taxon>Peniculida</taxon>
        <taxon>Parameciidae</taxon>
        <taxon>Paramecium</taxon>
    </lineage>
</organism>
<comment type="similarity">
    <text evidence="2">Belongs to the lin-54 family.</text>
</comment>
<dbReference type="EMBL" id="CAJJDP010000064">
    <property type="protein sequence ID" value="CAD8175160.1"/>
    <property type="molecule type" value="Genomic_DNA"/>
</dbReference>
<keyword evidence="6" id="KW-1185">Reference proteome</keyword>
<dbReference type="OMA" id="KCNNCEN"/>
<protein>
    <recommendedName>
        <fullName evidence="4">CRC domain-containing protein</fullName>
    </recommendedName>
</protein>
<name>A0A8S1VDA9_PAROT</name>
<dbReference type="PROSITE" id="PS51634">
    <property type="entry name" value="CRC"/>
    <property type="match status" value="1"/>
</dbReference>
<dbReference type="GO" id="GO:0005634">
    <property type="term" value="C:nucleus"/>
    <property type="evidence" value="ECO:0007669"/>
    <property type="project" value="UniProtKB-SubCell"/>
</dbReference>
<evidence type="ECO:0000313" key="6">
    <source>
        <dbReference type="Proteomes" id="UP000683925"/>
    </source>
</evidence>